<evidence type="ECO:0000256" key="1">
    <source>
        <dbReference type="ARBA" id="ARBA00000085"/>
    </source>
</evidence>
<dbReference type="EMBL" id="JBHSZG010000001">
    <property type="protein sequence ID" value="MFC7136974.1"/>
    <property type="molecule type" value="Genomic_DNA"/>
</dbReference>
<dbReference type="Gene3D" id="3.30.565.10">
    <property type="entry name" value="Histidine kinase-like ATPase, C-terminal domain"/>
    <property type="match status" value="1"/>
</dbReference>
<feature type="region of interest" description="Disordered" evidence="7">
    <location>
        <begin position="1"/>
        <end position="20"/>
    </location>
</feature>
<dbReference type="PANTHER" id="PTHR44936">
    <property type="entry name" value="SENSOR PROTEIN CREC"/>
    <property type="match status" value="1"/>
</dbReference>
<reference evidence="9 10" key="1">
    <citation type="journal article" date="2019" name="Int. J. Syst. Evol. Microbiol.">
        <title>The Global Catalogue of Microorganisms (GCM) 10K type strain sequencing project: providing services to taxonomists for standard genome sequencing and annotation.</title>
        <authorList>
            <consortium name="The Broad Institute Genomics Platform"/>
            <consortium name="The Broad Institute Genome Sequencing Center for Infectious Disease"/>
            <person name="Wu L."/>
            <person name="Ma J."/>
        </authorList>
    </citation>
    <scope>NUCLEOTIDE SEQUENCE [LARGE SCALE GENOMIC DNA]</scope>
    <source>
        <strain evidence="9 10">DT92</strain>
    </source>
</reference>
<dbReference type="InterPro" id="IPR050980">
    <property type="entry name" value="2C_sensor_his_kinase"/>
</dbReference>
<keyword evidence="3" id="KW-0808">Transferase</keyword>
<name>A0ABD5XY39_9EURY</name>
<evidence type="ECO:0000256" key="3">
    <source>
        <dbReference type="ARBA" id="ARBA00022679"/>
    </source>
</evidence>
<gene>
    <name evidence="9" type="ORF">ACFQRB_11860</name>
</gene>
<evidence type="ECO:0000256" key="4">
    <source>
        <dbReference type="ARBA" id="ARBA00022741"/>
    </source>
</evidence>
<comment type="caution">
    <text evidence="9">The sequence shown here is derived from an EMBL/GenBank/DDBJ whole genome shotgun (WGS) entry which is preliminary data.</text>
</comment>
<keyword evidence="10" id="KW-1185">Reference proteome</keyword>
<dbReference type="PROSITE" id="PS50109">
    <property type="entry name" value="HIS_KIN"/>
    <property type="match status" value="1"/>
</dbReference>
<keyword evidence="5" id="KW-0418">Kinase</keyword>
<evidence type="ECO:0000259" key="8">
    <source>
        <dbReference type="PROSITE" id="PS50109"/>
    </source>
</evidence>
<feature type="domain" description="Histidine kinase" evidence="8">
    <location>
        <begin position="1"/>
        <end position="79"/>
    </location>
</feature>
<keyword evidence="4" id="KW-0547">Nucleotide-binding</keyword>
<proteinExistence type="predicted"/>
<dbReference type="Pfam" id="PF02518">
    <property type="entry name" value="HATPase_c"/>
    <property type="match status" value="1"/>
</dbReference>
<dbReference type="AlphaFoldDB" id="A0ABD5XY39"/>
<dbReference type="InterPro" id="IPR003594">
    <property type="entry name" value="HATPase_dom"/>
</dbReference>
<evidence type="ECO:0000313" key="9">
    <source>
        <dbReference type="EMBL" id="MFC7136974.1"/>
    </source>
</evidence>
<dbReference type="PANTHER" id="PTHR44936:SF10">
    <property type="entry name" value="SENSOR PROTEIN RSTB"/>
    <property type="match status" value="1"/>
</dbReference>
<accession>A0ABD5XY39</accession>
<keyword evidence="6 9" id="KW-0067">ATP-binding</keyword>
<dbReference type="InterPro" id="IPR005467">
    <property type="entry name" value="His_kinase_dom"/>
</dbReference>
<dbReference type="InterPro" id="IPR036890">
    <property type="entry name" value="HATPase_C_sf"/>
</dbReference>
<evidence type="ECO:0000256" key="5">
    <source>
        <dbReference type="ARBA" id="ARBA00022777"/>
    </source>
</evidence>
<dbReference type="EC" id="2.7.13.3" evidence="2"/>
<evidence type="ECO:0000256" key="7">
    <source>
        <dbReference type="SAM" id="MobiDB-lite"/>
    </source>
</evidence>
<evidence type="ECO:0000256" key="6">
    <source>
        <dbReference type="ARBA" id="ARBA00022840"/>
    </source>
</evidence>
<evidence type="ECO:0000313" key="10">
    <source>
        <dbReference type="Proteomes" id="UP001596368"/>
    </source>
</evidence>
<dbReference type="GO" id="GO:0004673">
    <property type="term" value="F:protein histidine kinase activity"/>
    <property type="evidence" value="ECO:0007669"/>
    <property type="project" value="UniProtKB-EC"/>
</dbReference>
<dbReference type="GO" id="GO:0005524">
    <property type="term" value="F:ATP binding"/>
    <property type="evidence" value="ECO:0007669"/>
    <property type="project" value="UniProtKB-KW"/>
</dbReference>
<evidence type="ECO:0000256" key="2">
    <source>
        <dbReference type="ARBA" id="ARBA00012438"/>
    </source>
</evidence>
<dbReference type="Proteomes" id="UP001596368">
    <property type="component" value="Unassembled WGS sequence"/>
</dbReference>
<protein>
    <recommendedName>
        <fullName evidence="2">histidine kinase</fullName>
        <ecNumber evidence="2">2.7.13.3</ecNumber>
    </recommendedName>
</protein>
<sequence>MDESDDGYYELRVEDDGPGIPDTEWRHIVAGADRSELTHSSGIGLWAVYWIVTDAGGEFSVDAGDESGSTVTLRLPAARQLAATGPESPDAGAAGSD</sequence>
<dbReference type="SUPFAM" id="SSF55874">
    <property type="entry name" value="ATPase domain of HSP90 chaperone/DNA topoisomerase II/histidine kinase"/>
    <property type="match status" value="1"/>
</dbReference>
<comment type="catalytic activity">
    <reaction evidence="1">
        <text>ATP + protein L-histidine = ADP + protein N-phospho-L-histidine.</text>
        <dbReference type="EC" id="2.7.13.3"/>
    </reaction>
</comment>
<dbReference type="CDD" id="cd00075">
    <property type="entry name" value="HATPase"/>
    <property type="match status" value="1"/>
</dbReference>
<organism evidence="9 10">
    <name type="scientific">Halobaculum litoreum</name>
    <dbReference type="NCBI Taxonomy" id="3031998"/>
    <lineage>
        <taxon>Archaea</taxon>
        <taxon>Methanobacteriati</taxon>
        <taxon>Methanobacteriota</taxon>
        <taxon>Stenosarchaea group</taxon>
        <taxon>Halobacteria</taxon>
        <taxon>Halobacteriales</taxon>
        <taxon>Haloferacaceae</taxon>
        <taxon>Halobaculum</taxon>
    </lineage>
</organism>